<keyword evidence="8" id="KW-1185">Reference proteome</keyword>
<dbReference type="SUPFAM" id="SSF53850">
    <property type="entry name" value="Periplasmic binding protein-like II"/>
    <property type="match status" value="1"/>
</dbReference>
<reference evidence="7" key="2">
    <citation type="submission" date="2020-09" db="EMBL/GenBank/DDBJ databases">
        <authorList>
            <person name="Sun Q."/>
            <person name="Zhou Y."/>
        </authorList>
    </citation>
    <scope>NUCLEOTIDE SEQUENCE</scope>
    <source>
        <strain evidence="7">CGMCC 1.15371</strain>
    </source>
</reference>
<protein>
    <recommendedName>
        <fullName evidence="9">Extracellular solute-binding protein</fullName>
    </recommendedName>
</protein>
<feature type="signal peptide" evidence="6">
    <location>
        <begin position="1"/>
        <end position="20"/>
    </location>
</feature>
<dbReference type="Pfam" id="PF01547">
    <property type="entry name" value="SBP_bac_1"/>
    <property type="match status" value="1"/>
</dbReference>
<comment type="caution">
    <text evidence="7">The sequence shown here is derived from an EMBL/GenBank/DDBJ whole genome shotgun (WGS) entry which is preliminary data.</text>
</comment>
<evidence type="ECO:0000256" key="2">
    <source>
        <dbReference type="ARBA" id="ARBA00022729"/>
    </source>
</evidence>
<evidence type="ECO:0000256" key="6">
    <source>
        <dbReference type="SAM" id="SignalP"/>
    </source>
</evidence>
<keyword evidence="1" id="KW-1003">Cell membrane</keyword>
<evidence type="ECO:0000313" key="7">
    <source>
        <dbReference type="EMBL" id="GGE27290.1"/>
    </source>
</evidence>
<keyword evidence="3" id="KW-0472">Membrane</keyword>
<dbReference type="AlphaFoldDB" id="A0A8J2YEY6"/>
<dbReference type="InterPro" id="IPR006059">
    <property type="entry name" value="SBP"/>
</dbReference>
<evidence type="ECO:0000313" key="8">
    <source>
        <dbReference type="Proteomes" id="UP000628775"/>
    </source>
</evidence>
<evidence type="ECO:0000256" key="5">
    <source>
        <dbReference type="ARBA" id="ARBA00023288"/>
    </source>
</evidence>
<proteinExistence type="predicted"/>
<dbReference type="PANTHER" id="PTHR43649:SF33">
    <property type="entry name" value="POLYGALACTURONAN_RHAMNOGALACTURONAN-BINDING PROTEIN YTCQ"/>
    <property type="match status" value="1"/>
</dbReference>
<sequence length="484" mass="53639">MRKLFSLAMGMILLFSLVLAGCSSSADSSSQSSAGGKATITLWNRWPELNDVFKTTIADFEKENPKIHVKLTNVPADQYVAQLQAAIQGNQLPDIFGFNPSLSLPQLTGLDVIHDIDDVITDQKKTQFVDGTWSEGFTTLNGKVYQLPLMSGYHYTNMMFYNKKILNQYGIKSIPKTWDEFLNAGKTIYEKSQGKIYGLIVAGKSSASYETNGEIMSMATAISPEVFWNSGGVTGINYKTGKYDFDTPGIIQTMQYFKKLKDNNVLHPNSMQSDDMQSKGLFENGKAAFTWDGTMAAGIFNNDGFKDWGAAPLPTKDGKPSYEGFQGESPAGLLVSKNTKHYKEVKTFLNYIIDHFYKNLATDGVEEPPIQSAMEGIKQPYPQFQQVVDIQDKIKILAPNPYESNVKAIDVVNNAQGKQPQDDLGNILQGYLSGQISNIKETLKDRTAKFNKALTDAIKSSNGKVSASNFKFSDWTPFKPYKGN</sequence>
<feature type="chain" id="PRO_5039159971" description="Extracellular solute-binding protein" evidence="6">
    <location>
        <begin position="21"/>
        <end position="484"/>
    </location>
</feature>
<keyword evidence="2 6" id="KW-0732">Signal</keyword>
<evidence type="ECO:0000256" key="4">
    <source>
        <dbReference type="ARBA" id="ARBA00023139"/>
    </source>
</evidence>
<dbReference type="PANTHER" id="PTHR43649">
    <property type="entry name" value="ARABINOSE-BINDING PROTEIN-RELATED"/>
    <property type="match status" value="1"/>
</dbReference>
<dbReference type="Proteomes" id="UP000628775">
    <property type="component" value="Unassembled WGS sequence"/>
</dbReference>
<dbReference type="Gene3D" id="3.40.190.10">
    <property type="entry name" value="Periplasmic binding protein-like II"/>
    <property type="match status" value="1"/>
</dbReference>
<accession>A0A8J2YEY6</accession>
<reference evidence="7" key="1">
    <citation type="journal article" date="2014" name="Int. J. Syst. Evol. Microbiol.">
        <title>Complete genome sequence of Corynebacterium casei LMG S-19264T (=DSM 44701T), isolated from a smear-ripened cheese.</title>
        <authorList>
            <consortium name="US DOE Joint Genome Institute (JGI-PGF)"/>
            <person name="Walter F."/>
            <person name="Albersmeier A."/>
            <person name="Kalinowski J."/>
            <person name="Ruckert C."/>
        </authorList>
    </citation>
    <scope>NUCLEOTIDE SEQUENCE</scope>
    <source>
        <strain evidence="7">CGMCC 1.15371</strain>
    </source>
</reference>
<dbReference type="InterPro" id="IPR050490">
    <property type="entry name" value="Bact_solute-bd_prot1"/>
</dbReference>
<dbReference type="RefSeq" id="WP_188687969.1">
    <property type="nucleotide sequence ID" value="NZ_BMIR01000001.1"/>
</dbReference>
<gene>
    <name evidence="7" type="ORF">GCM10011391_02050</name>
</gene>
<dbReference type="CDD" id="cd13585">
    <property type="entry name" value="PBP2_TMBP_like"/>
    <property type="match status" value="1"/>
</dbReference>
<evidence type="ECO:0000256" key="3">
    <source>
        <dbReference type="ARBA" id="ARBA00023136"/>
    </source>
</evidence>
<evidence type="ECO:0000256" key="1">
    <source>
        <dbReference type="ARBA" id="ARBA00022475"/>
    </source>
</evidence>
<dbReference type="EMBL" id="BMIR01000001">
    <property type="protein sequence ID" value="GGE27290.1"/>
    <property type="molecule type" value="Genomic_DNA"/>
</dbReference>
<name>A0A8J2YEY6_9BACL</name>
<evidence type="ECO:0008006" key="9">
    <source>
        <dbReference type="Google" id="ProtNLM"/>
    </source>
</evidence>
<keyword evidence="4" id="KW-0564">Palmitate</keyword>
<dbReference type="PROSITE" id="PS51257">
    <property type="entry name" value="PROKAR_LIPOPROTEIN"/>
    <property type="match status" value="1"/>
</dbReference>
<keyword evidence="5" id="KW-0449">Lipoprotein</keyword>
<organism evidence="7 8">
    <name type="scientific">Pullulanibacillus camelliae</name>
    <dbReference type="NCBI Taxonomy" id="1707096"/>
    <lineage>
        <taxon>Bacteria</taxon>
        <taxon>Bacillati</taxon>
        <taxon>Bacillota</taxon>
        <taxon>Bacilli</taxon>
        <taxon>Bacillales</taxon>
        <taxon>Sporolactobacillaceae</taxon>
        <taxon>Pullulanibacillus</taxon>
    </lineage>
</organism>